<organism evidence="2 3">
    <name type="scientific">Cucurbita maxima</name>
    <name type="common">Pumpkin</name>
    <name type="synonym">Winter squash</name>
    <dbReference type="NCBI Taxonomy" id="3661"/>
    <lineage>
        <taxon>Eukaryota</taxon>
        <taxon>Viridiplantae</taxon>
        <taxon>Streptophyta</taxon>
        <taxon>Embryophyta</taxon>
        <taxon>Tracheophyta</taxon>
        <taxon>Spermatophyta</taxon>
        <taxon>Magnoliopsida</taxon>
        <taxon>eudicotyledons</taxon>
        <taxon>Gunneridae</taxon>
        <taxon>Pentapetalae</taxon>
        <taxon>rosids</taxon>
        <taxon>fabids</taxon>
        <taxon>Cucurbitales</taxon>
        <taxon>Cucurbitaceae</taxon>
        <taxon>Cucurbiteae</taxon>
        <taxon>Cucurbita</taxon>
    </lineage>
</organism>
<feature type="compositionally biased region" description="Acidic residues" evidence="1">
    <location>
        <begin position="63"/>
        <end position="75"/>
    </location>
</feature>
<proteinExistence type="predicted"/>
<dbReference type="PANTHER" id="PTHR33095:SF114">
    <property type="entry name" value="DUF1645 FAMILY PROTEIN"/>
    <property type="match status" value="1"/>
</dbReference>
<evidence type="ECO:0000313" key="3">
    <source>
        <dbReference type="RefSeq" id="XP_022996541.1"/>
    </source>
</evidence>
<dbReference type="RefSeq" id="XP_022996541.1">
    <property type="nucleotide sequence ID" value="XM_023140773.1"/>
</dbReference>
<dbReference type="GeneID" id="111491759"/>
<dbReference type="Pfam" id="PF07816">
    <property type="entry name" value="DUF1645"/>
    <property type="match status" value="1"/>
</dbReference>
<feature type="region of interest" description="Disordered" evidence="1">
    <location>
        <begin position="1"/>
        <end position="90"/>
    </location>
</feature>
<dbReference type="OrthoDB" id="1933664at2759"/>
<protein>
    <submittedName>
        <fullName evidence="3">Uncharacterized protein LOC111491759</fullName>
    </submittedName>
</protein>
<dbReference type="InterPro" id="IPR012442">
    <property type="entry name" value="DUF1645_plant"/>
</dbReference>
<feature type="compositionally biased region" description="Low complexity" evidence="1">
    <location>
        <begin position="8"/>
        <end position="17"/>
    </location>
</feature>
<feature type="compositionally biased region" description="Polar residues" evidence="1">
    <location>
        <begin position="18"/>
        <end position="27"/>
    </location>
</feature>
<evidence type="ECO:0000256" key="1">
    <source>
        <dbReference type="SAM" id="MobiDB-lite"/>
    </source>
</evidence>
<gene>
    <name evidence="3" type="primary">LOC111491759</name>
</gene>
<keyword evidence="2" id="KW-1185">Reference proteome</keyword>
<name>A0A6J1K530_CUCMA</name>
<dbReference type="KEGG" id="cmax:111491759"/>
<accession>A0A6J1K530</accession>
<feature type="compositionally biased region" description="Basic and acidic residues" evidence="1">
    <location>
        <begin position="44"/>
        <end position="62"/>
    </location>
</feature>
<sequence>MHAGELLSFSPSSPSSSATTTLNQEDSAATRMNMGVSANSSHAEQMERDLESLAFDDKLRVEDGEEEEDDDDDGEFSFVCANPDGSSPITADDAFYNGQIRPVYPLFNRDLLLVDEKDSESLRPPLRKVFMEKRDTLAPKSELELELEVEGVVEGTYCEWSPSAAGLGEKSNSTGFSKLWRFREFMKMHRSSSDGKDAYVFLSKPSSSCSPKSPDNKPHKLQPQTPSSASAPKVNRLKPQTAASAHETHYVRSRAQNQAHKRKSYLPYRQDLVGFFTTVNGFSKNVHPF</sequence>
<reference evidence="3" key="1">
    <citation type="submission" date="2025-08" db="UniProtKB">
        <authorList>
            <consortium name="RefSeq"/>
        </authorList>
    </citation>
    <scope>IDENTIFICATION</scope>
    <source>
        <tissue evidence="3">Young leaves</tissue>
    </source>
</reference>
<feature type="region of interest" description="Disordered" evidence="1">
    <location>
        <begin position="205"/>
        <end position="262"/>
    </location>
</feature>
<dbReference type="AlphaFoldDB" id="A0A6J1K530"/>
<dbReference type="PANTHER" id="PTHR33095">
    <property type="entry name" value="OS07G0619500 PROTEIN"/>
    <property type="match status" value="1"/>
</dbReference>
<dbReference type="Proteomes" id="UP000504608">
    <property type="component" value="Unplaced"/>
</dbReference>
<evidence type="ECO:0000313" key="2">
    <source>
        <dbReference type="Proteomes" id="UP000504608"/>
    </source>
</evidence>